<reference evidence="1 2" key="1">
    <citation type="submission" date="2018-06" db="EMBL/GenBank/DDBJ databases">
        <title>Mucibacter soli gen. nov., sp. nov., a new member of the family Chitinophagaceae producing mucin.</title>
        <authorList>
            <person name="Kim M.-K."/>
            <person name="Park S."/>
            <person name="Kim T.-S."/>
            <person name="Joung Y."/>
            <person name="Han J.-H."/>
            <person name="Kim S.B."/>
        </authorList>
    </citation>
    <scope>NUCLEOTIDE SEQUENCE [LARGE SCALE GENOMIC DNA]</scope>
    <source>
        <strain evidence="1 2">R1-15</strain>
    </source>
</reference>
<accession>A0A2W2BEY1</accession>
<dbReference type="RefSeq" id="WP_110997025.1">
    <property type="nucleotide sequence ID" value="NZ_QKTW01000002.1"/>
</dbReference>
<organism evidence="1 2">
    <name type="scientific">Taibaiella soli</name>
    <dbReference type="NCBI Taxonomy" id="1649169"/>
    <lineage>
        <taxon>Bacteria</taxon>
        <taxon>Pseudomonadati</taxon>
        <taxon>Bacteroidota</taxon>
        <taxon>Chitinophagia</taxon>
        <taxon>Chitinophagales</taxon>
        <taxon>Chitinophagaceae</taxon>
        <taxon>Taibaiella</taxon>
    </lineage>
</organism>
<name>A0A2W2BEY1_9BACT</name>
<proteinExistence type="predicted"/>
<sequence>MALWQYDFYVLPRAAFSDKPADFRFDWAEGFDTASYWSNPSYTRSCFADVARILRPGKSWSKNTDLYGDQESNSFEVLFNEEVIEDVSLRIDFRADYSNILEAFIEFFFTNGMVITDCELMQIPLNLTSIRHIIESSSRYRNYGILGGFPPGTKF</sequence>
<dbReference type="Proteomes" id="UP000248745">
    <property type="component" value="Unassembled WGS sequence"/>
</dbReference>
<dbReference type="EMBL" id="QKTW01000002">
    <property type="protein sequence ID" value="PZF74819.1"/>
    <property type="molecule type" value="Genomic_DNA"/>
</dbReference>
<evidence type="ECO:0000313" key="1">
    <source>
        <dbReference type="EMBL" id="PZF74819.1"/>
    </source>
</evidence>
<dbReference type="OrthoDB" id="982601at2"/>
<comment type="caution">
    <text evidence="1">The sequence shown here is derived from an EMBL/GenBank/DDBJ whole genome shotgun (WGS) entry which is preliminary data.</text>
</comment>
<keyword evidence="2" id="KW-1185">Reference proteome</keyword>
<gene>
    <name evidence="1" type="ORF">DN068_01075</name>
</gene>
<protein>
    <submittedName>
        <fullName evidence="1">Uncharacterized protein</fullName>
    </submittedName>
</protein>
<dbReference type="AlphaFoldDB" id="A0A2W2BEY1"/>
<evidence type="ECO:0000313" key="2">
    <source>
        <dbReference type="Proteomes" id="UP000248745"/>
    </source>
</evidence>